<feature type="compositionally biased region" description="Low complexity" evidence="5">
    <location>
        <begin position="42"/>
        <end position="68"/>
    </location>
</feature>
<evidence type="ECO:0000313" key="8">
    <source>
        <dbReference type="Proteomes" id="UP001202328"/>
    </source>
</evidence>
<dbReference type="GO" id="GO:0000981">
    <property type="term" value="F:DNA-binding transcription factor activity, RNA polymerase II-specific"/>
    <property type="evidence" value="ECO:0007669"/>
    <property type="project" value="TreeGrafter"/>
</dbReference>
<dbReference type="EMBL" id="JAJJMB010008592">
    <property type="protein sequence ID" value="KAI3922773.1"/>
    <property type="molecule type" value="Genomic_DNA"/>
</dbReference>
<dbReference type="SUPFAM" id="SSF47459">
    <property type="entry name" value="HLH, helix-loop-helix DNA-binding domain"/>
    <property type="match status" value="1"/>
</dbReference>
<feature type="domain" description="BHLH" evidence="6">
    <location>
        <begin position="405"/>
        <end position="454"/>
    </location>
</feature>
<evidence type="ECO:0000256" key="5">
    <source>
        <dbReference type="SAM" id="MobiDB-lite"/>
    </source>
</evidence>
<sequence>MAQEGSEGSVANSSSTSNFWDLQTNSLSNSWTNVIPTWHPPNNNRNSNSSCEEEISISNSFTNTSNHSGLSDDNSSHHQLVRPPSSNELTGEPTSENHLWSHVLLGAGNNGNLHRNQDVGENFVDALSSSKNLTTQMFEPACDYLKKMDNSWELIPNSATFNNLQKHLNSFNGSLMEHERLSNLSTLVSNWSIALPFPEANRRISTPSTTCHDEILINSNHHPQEYSESHDFSNHSMKRDISNASSSCEVTGGIRGTNNNSAGIFPCYGQDADQTSFLGSFKTNSLLQHQMDNNTPVLTRENVNSNNKCYYGSSRLEEPWSNSTKNLSDIISFNSFLNKPLMDIQSSKHCSSKASNSSEAKKHGHENTSSAKGSGRGGGNSSGEGKKKRSEDHSATVFKKPKQDNSAVSSSLKVQVPKVKLGDRITALQQIVSPFGKTDTASVLQEAIGYIKFLQEQVQLLSNPYVKPNSNKDPWGLLERKDHANNSKGGVEVKLDLKSRGLCLVPISCTPQVYRENSGSDYWTPTYRGSLYR</sequence>
<dbReference type="PANTHER" id="PTHR16223:SF383">
    <property type="entry name" value="TRANSCRIPTION FACTOR BHLH111"/>
    <property type="match status" value="1"/>
</dbReference>
<evidence type="ECO:0000259" key="6">
    <source>
        <dbReference type="PROSITE" id="PS50888"/>
    </source>
</evidence>
<dbReference type="Gene3D" id="4.10.280.10">
    <property type="entry name" value="Helix-loop-helix DNA-binding domain"/>
    <property type="match status" value="1"/>
</dbReference>
<dbReference type="PANTHER" id="PTHR16223">
    <property type="entry name" value="TRANSCRIPTION FACTOR BHLH83-RELATED"/>
    <property type="match status" value="1"/>
</dbReference>
<keyword evidence="8" id="KW-1185">Reference proteome</keyword>
<feature type="compositionally biased region" description="Polar residues" evidence="5">
    <location>
        <begin position="84"/>
        <end position="94"/>
    </location>
</feature>
<evidence type="ECO:0000313" key="7">
    <source>
        <dbReference type="EMBL" id="KAI3922773.1"/>
    </source>
</evidence>
<dbReference type="AlphaFoldDB" id="A0AAD4SU80"/>
<accession>A0AAD4SU80</accession>
<evidence type="ECO:0000256" key="3">
    <source>
        <dbReference type="ARBA" id="ARBA00023163"/>
    </source>
</evidence>
<dbReference type="GO" id="GO:0005634">
    <property type="term" value="C:nucleus"/>
    <property type="evidence" value="ECO:0007669"/>
    <property type="project" value="UniProtKB-SubCell"/>
</dbReference>
<feature type="region of interest" description="Disordered" evidence="5">
    <location>
        <begin position="347"/>
        <end position="413"/>
    </location>
</feature>
<name>A0AAD4SU80_9MAGN</name>
<reference evidence="7" key="1">
    <citation type="submission" date="2022-04" db="EMBL/GenBank/DDBJ databases">
        <title>A functionally conserved STORR gene fusion in Papaver species that diverged 16.8 million years ago.</title>
        <authorList>
            <person name="Catania T."/>
        </authorList>
    </citation>
    <scope>NUCLEOTIDE SEQUENCE</scope>
    <source>
        <strain evidence="7">S-188037</strain>
    </source>
</reference>
<dbReference type="GO" id="GO:0000978">
    <property type="term" value="F:RNA polymerase II cis-regulatory region sequence-specific DNA binding"/>
    <property type="evidence" value="ECO:0007669"/>
    <property type="project" value="TreeGrafter"/>
</dbReference>
<gene>
    <name evidence="7" type="ORF">MKW98_006904</name>
</gene>
<feature type="compositionally biased region" description="Low complexity" evidence="5">
    <location>
        <begin position="347"/>
        <end position="358"/>
    </location>
</feature>
<dbReference type="InterPro" id="IPR036638">
    <property type="entry name" value="HLH_DNA-bd_sf"/>
</dbReference>
<keyword evidence="2" id="KW-0805">Transcription regulation</keyword>
<feature type="region of interest" description="Disordered" evidence="5">
    <location>
        <begin position="38"/>
        <end position="94"/>
    </location>
</feature>
<dbReference type="CDD" id="cd11393">
    <property type="entry name" value="bHLH_AtbHLH_like"/>
    <property type="match status" value="1"/>
</dbReference>
<proteinExistence type="predicted"/>
<organism evidence="7 8">
    <name type="scientific">Papaver atlanticum</name>
    <dbReference type="NCBI Taxonomy" id="357466"/>
    <lineage>
        <taxon>Eukaryota</taxon>
        <taxon>Viridiplantae</taxon>
        <taxon>Streptophyta</taxon>
        <taxon>Embryophyta</taxon>
        <taxon>Tracheophyta</taxon>
        <taxon>Spermatophyta</taxon>
        <taxon>Magnoliopsida</taxon>
        <taxon>Ranunculales</taxon>
        <taxon>Papaveraceae</taxon>
        <taxon>Papaveroideae</taxon>
        <taxon>Papaver</taxon>
    </lineage>
</organism>
<dbReference type="PROSITE" id="PS50888">
    <property type="entry name" value="BHLH"/>
    <property type="match status" value="1"/>
</dbReference>
<dbReference type="Proteomes" id="UP001202328">
    <property type="component" value="Unassembled WGS sequence"/>
</dbReference>
<evidence type="ECO:0000256" key="1">
    <source>
        <dbReference type="ARBA" id="ARBA00004123"/>
    </source>
</evidence>
<dbReference type="InterPro" id="IPR045843">
    <property type="entry name" value="IND-like"/>
</dbReference>
<evidence type="ECO:0000256" key="4">
    <source>
        <dbReference type="ARBA" id="ARBA00023242"/>
    </source>
</evidence>
<keyword evidence="4" id="KW-0539">Nucleus</keyword>
<protein>
    <recommendedName>
        <fullName evidence="6">BHLH domain-containing protein</fullName>
    </recommendedName>
</protein>
<comment type="caution">
    <text evidence="7">The sequence shown here is derived from an EMBL/GenBank/DDBJ whole genome shotgun (WGS) entry which is preliminary data.</text>
</comment>
<dbReference type="InterPro" id="IPR011598">
    <property type="entry name" value="bHLH_dom"/>
</dbReference>
<dbReference type="GO" id="GO:0046983">
    <property type="term" value="F:protein dimerization activity"/>
    <property type="evidence" value="ECO:0007669"/>
    <property type="project" value="InterPro"/>
</dbReference>
<keyword evidence="3" id="KW-0804">Transcription</keyword>
<feature type="compositionally biased region" description="Polar residues" evidence="5">
    <location>
        <begin position="404"/>
        <end position="413"/>
    </location>
</feature>
<evidence type="ECO:0000256" key="2">
    <source>
        <dbReference type="ARBA" id="ARBA00023015"/>
    </source>
</evidence>
<comment type="subcellular location">
    <subcellularLocation>
        <location evidence="1">Nucleus</location>
    </subcellularLocation>
</comment>
<dbReference type="InterPro" id="IPR045239">
    <property type="entry name" value="bHLH95_bHLH"/>
</dbReference>